<dbReference type="InterPro" id="IPR014001">
    <property type="entry name" value="Helicase_ATP-bd"/>
</dbReference>
<dbReference type="SUPFAM" id="SSF52540">
    <property type="entry name" value="P-loop containing nucleoside triphosphate hydrolases"/>
    <property type="match status" value="2"/>
</dbReference>
<evidence type="ECO:0000256" key="5">
    <source>
        <dbReference type="ARBA" id="ARBA00022840"/>
    </source>
</evidence>
<protein>
    <recommendedName>
        <fullName evidence="1">RNA helicase</fullName>
        <ecNumber evidence="1">3.6.4.13</ecNumber>
    </recommendedName>
</protein>
<dbReference type="GO" id="GO:0016787">
    <property type="term" value="F:hydrolase activity"/>
    <property type="evidence" value="ECO:0007669"/>
    <property type="project" value="UniProtKB-KW"/>
</dbReference>
<accession>A0A179FGH2</accession>
<keyword evidence="3" id="KW-0378">Hydrolase</keyword>
<dbReference type="GO" id="GO:0005524">
    <property type="term" value="F:ATP binding"/>
    <property type="evidence" value="ECO:0007669"/>
    <property type="project" value="UniProtKB-KW"/>
</dbReference>
<evidence type="ECO:0000256" key="4">
    <source>
        <dbReference type="ARBA" id="ARBA00022806"/>
    </source>
</evidence>
<dbReference type="AlphaFoldDB" id="A0A179FGH2"/>
<evidence type="ECO:0000313" key="9">
    <source>
        <dbReference type="EMBL" id="OAQ64351.1"/>
    </source>
</evidence>
<reference evidence="9 10" key="1">
    <citation type="journal article" date="2016" name="PLoS Pathog.">
        <title>Biosynthesis of antibiotic leucinostatins in bio-control fungus Purpureocillium lilacinum and their inhibition on phytophthora revealed by genome mining.</title>
        <authorList>
            <person name="Wang G."/>
            <person name="Liu Z."/>
            <person name="Lin R."/>
            <person name="Li E."/>
            <person name="Mao Z."/>
            <person name="Ling J."/>
            <person name="Yang Y."/>
            <person name="Yin W.B."/>
            <person name="Xie B."/>
        </authorList>
    </citation>
    <scope>NUCLEOTIDE SEQUENCE [LARGE SCALE GENOMIC DNA]</scope>
    <source>
        <strain evidence="9">170</strain>
    </source>
</reference>
<dbReference type="STRING" id="1380566.A0A179FGH2"/>
<keyword evidence="4" id="KW-0347">Helicase</keyword>
<dbReference type="InterPro" id="IPR011545">
    <property type="entry name" value="DEAD/DEAH_box_helicase_dom"/>
</dbReference>
<comment type="caution">
    <text evidence="9">The sequence shown here is derived from an EMBL/GenBank/DDBJ whole genome shotgun (WGS) entry which is preliminary data.</text>
</comment>
<keyword evidence="10" id="KW-1185">Reference proteome</keyword>
<organism evidence="9 10">
    <name type="scientific">Pochonia chlamydosporia 170</name>
    <dbReference type="NCBI Taxonomy" id="1380566"/>
    <lineage>
        <taxon>Eukaryota</taxon>
        <taxon>Fungi</taxon>
        <taxon>Dikarya</taxon>
        <taxon>Ascomycota</taxon>
        <taxon>Pezizomycotina</taxon>
        <taxon>Sordariomycetes</taxon>
        <taxon>Hypocreomycetidae</taxon>
        <taxon>Hypocreales</taxon>
        <taxon>Clavicipitaceae</taxon>
        <taxon>Pochonia</taxon>
    </lineage>
</organism>
<dbReference type="GO" id="GO:0003724">
    <property type="term" value="F:RNA helicase activity"/>
    <property type="evidence" value="ECO:0007669"/>
    <property type="project" value="UniProtKB-EC"/>
</dbReference>
<dbReference type="KEGG" id="pchm:VFPPC_05633"/>
<dbReference type="InterPro" id="IPR001650">
    <property type="entry name" value="Helicase_C-like"/>
</dbReference>
<dbReference type="EMBL" id="LSBJ02000005">
    <property type="protein sequence ID" value="OAQ64351.1"/>
    <property type="molecule type" value="Genomic_DNA"/>
</dbReference>
<sequence length="405" mass="45392">MILEPGTGTNCNEAIQTYEELHLKDALTQAMRERPYTSPRIIQRHVLKPIMDARDVLVQVPGFADQMDTMIIGTLQRIDPSIPAVQALWLTSTREVADRIRLCGSPLCESMGLKLHACIAAYGSPRFKEELEMLHDGAHIVTGTPGRVHDLIRRRAFKPDKITTVVLHRANDIFSYRLGDQFYSMLKDLPPSIQLVALCEGDMEGDDLHALLARMSEPVRLVLNVRRVPSGSKHFYVCIEDQDDRFDMLKALLEEVPPNKTSIFCSTREQVDVLADKIRGADFPNVSIYNDVDQHVVNFEAKSFKRDSSVMRLEDGDTEVGLSSANIGHSNHLSLLVNYILPVEDINYATRLEREKRLSEGGVVVNFVSGSDLASMRAIGRTFGIDVDILPEDFSSLLFQRKDGG</sequence>
<evidence type="ECO:0000313" key="10">
    <source>
        <dbReference type="Proteomes" id="UP000078397"/>
    </source>
</evidence>
<evidence type="ECO:0000259" key="8">
    <source>
        <dbReference type="PROSITE" id="PS51194"/>
    </source>
</evidence>
<evidence type="ECO:0000256" key="6">
    <source>
        <dbReference type="ARBA" id="ARBA00047984"/>
    </source>
</evidence>
<evidence type="ECO:0000256" key="1">
    <source>
        <dbReference type="ARBA" id="ARBA00012552"/>
    </source>
</evidence>
<keyword evidence="2" id="KW-0547">Nucleotide-binding</keyword>
<dbReference type="RefSeq" id="XP_018141665.1">
    <property type="nucleotide sequence ID" value="XM_018284795.1"/>
</dbReference>
<keyword evidence="5" id="KW-0067">ATP-binding</keyword>
<feature type="domain" description="Helicase ATP-binding" evidence="7">
    <location>
        <begin position="47"/>
        <end position="198"/>
    </location>
</feature>
<dbReference type="PROSITE" id="PS51194">
    <property type="entry name" value="HELICASE_CTER"/>
    <property type="match status" value="1"/>
</dbReference>
<dbReference type="Pfam" id="PF00270">
    <property type="entry name" value="DEAD"/>
    <property type="match status" value="1"/>
</dbReference>
<dbReference type="InterPro" id="IPR027417">
    <property type="entry name" value="P-loop_NTPase"/>
</dbReference>
<evidence type="ECO:0000259" key="7">
    <source>
        <dbReference type="PROSITE" id="PS51192"/>
    </source>
</evidence>
<dbReference type="PANTHER" id="PTHR47958">
    <property type="entry name" value="ATP-DEPENDENT RNA HELICASE DBP3"/>
    <property type="match status" value="1"/>
</dbReference>
<comment type="catalytic activity">
    <reaction evidence="6">
        <text>ATP + H2O = ADP + phosphate + H(+)</text>
        <dbReference type="Rhea" id="RHEA:13065"/>
        <dbReference type="ChEBI" id="CHEBI:15377"/>
        <dbReference type="ChEBI" id="CHEBI:15378"/>
        <dbReference type="ChEBI" id="CHEBI:30616"/>
        <dbReference type="ChEBI" id="CHEBI:43474"/>
        <dbReference type="ChEBI" id="CHEBI:456216"/>
        <dbReference type="EC" id="3.6.4.13"/>
    </reaction>
</comment>
<evidence type="ECO:0000256" key="3">
    <source>
        <dbReference type="ARBA" id="ARBA00022801"/>
    </source>
</evidence>
<dbReference type="GO" id="GO:0003676">
    <property type="term" value="F:nucleic acid binding"/>
    <property type="evidence" value="ECO:0007669"/>
    <property type="project" value="InterPro"/>
</dbReference>
<feature type="domain" description="Helicase C-terminal" evidence="8">
    <location>
        <begin position="248"/>
        <end position="398"/>
    </location>
</feature>
<dbReference type="GeneID" id="28848789"/>
<dbReference type="PROSITE" id="PS51192">
    <property type="entry name" value="HELICASE_ATP_BIND_1"/>
    <property type="match status" value="1"/>
</dbReference>
<evidence type="ECO:0000256" key="2">
    <source>
        <dbReference type="ARBA" id="ARBA00022741"/>
    </source>
</evidence>
<dbReference type="Proteomes" id="UP000078397">
    <property type="component" value="Unassembled WGS sequence"/>
</dbReference>
<dbReference type="Gene3D" id="3.40.50.300">
    <property type="entry name" value="P-loop containing nucleotide triphosphate hydrolases"/>
    <property type="match status" value="2"/>
</dbReference>
<dbReference type="OrthoDB" id="2419373at2759"/>
<proteinExistence type="predicted"/>
<name>A0A179FGH2_METCM</name>
<dbReference type="EC" id="3.6.4.13" evidence="1"/>
<gene>
    <name evidence="9" type="ORF">VFPPC_05633</name>
</gene>